<reference evidence="6 7" key="1">
    <citation type="submission" date="2015-02" db="EMBL/GenBank/DDBJ databases">
        <authorList>
            <person name="Chooi Y.-H."/>
        </authorList>
    </citation>
    <scope>NUCLEOTIDE SEQUENCE [LARGE SCALE GENOMIC DNA]</scope>
    <source>
        <strain evidence="6">E3</strain>
    </source>
</reference>
<dbReference type="InterPro" id="IPR002058">
    <property type="entry name" value="PAP_assoc"/>
</dbReference>
<keyword evidence="4" id="KW-0732">Signal</keyword>
<gene>
    <name evidence="6" type="ORF">PBRA_000405</name>
</gene>
<keyword evidence="1" id="KW-0479">Metal-binding</keyword>
<keyword evidence="2" id="KW-0460">Magnesium</keyword>
<feature type="region of interest" description="Disordered" evidence="3">
    <location>
        <begin position="302"/>
        <end position="346"/>
    </location>
</feature>
<dbReference type="GO" id="GO:1990817">
    <property type="term" value="F:poly(A) RNA polymerase activity"/>
    <property type="evidence" value="ECO:0007669"/>
    <property type="project" value="InterPro"/>
</dbReference>
<dbReference type="PANTHER" id="PTHR23092:SF15">
    <property type="entry name" value="INACTIVE NON-CANONICAL POLY(A) RNA POLYMERASE PROTEIN TRF4-2-RELATED"/>
    <property type="match status" value="1"/>
</dbReference>
<evidence type="ECO:0000256" key="1">
    <source>
        <dbReference type="ARBA" id="ARBA00022723"/>
    </source>
</evidence>
<evidence type="ECO:0000256" key="3">
    <source>
        <dbReference type="SAM" id="MobiDB-lite"/>
    </source>
</evidence>
<dbReference type="InterPro" id="IPR043519">
    <property type="entry name" value="NT_sf"/>
</dbReference>
<dbReference type="GO" id="GO:0043634">
    <property type="term" value="P:polyadenylation-dependent ncRNA catabolic process"/>
    <property type="evidence" value="ECO:0007669"/>
    <property type="project" value="TreeGrafter"/>
</dbReference>
<sequence length="842" mass="93256">MRIRSSIVVAVGLLIVLCDAGKRRTGVRRRAAGPVDHREHIAEAVLRLEEARSSLCEAERIVLNAAQSFGYLLGDPPTSDSTRVTTRHTGYAVPSDEILPDFEVIFKGFEDTFVSIVMTHIRLALEGNFCAKRDCRDIALAIASLVRFDGAHRFQAMHQISRPPNIYAMRNASYISLPVQRFWNVTNVPINDLTHAIAITSNQVTASRSMVLCLRVIDISTPGLQLGDALLTSRLCRTSPMETTRVEKFEAFRASLDRVRSLFAKISHALDLFQAATRQLVSAYEHVERSHYVVSLEPLLSGESTDTKPRRPKRKHTKKRRSIDRFPISKATSANTTVSSAPDVGPWPAMTLQRSIADDSMTETDAVPVDPERNVVPKSAVSELLMTVEFNKTVKALNTSTIEPVPLGGHGAPGIGATLRGDDVVRQQCNCSVDVDGDACEVLHQEDYCLGMGNNDDDVGDHYDGNEGQSTPKALRVAGTLTESDSGCKRDNGDACSASSFDTFDDELWEPEQLDIRTGEPTRGNEMDYSSAAGSEDIPPGIEQFLNPPPIGGTYLETDLCRFVDWVNDTHNAYALIRDELQEQVERMVHVVFPGSKLSPMLSPVDDLYKQAPFTGLDLTISHPSLNGADRDLRYLEVLHEAVKGVPVVSSSATLVVHSIPKLVFRIQGSPWIATISWNTSLSNGFALEASAKYPLMKPIMFYAWYYLVRHGLHDVSQGGIDWQLLQVMVVSHMQVNADDCRTPFQGRCLRSFFTYYGTRFDYRRDCISVIGNGRVFPKAGRDAMVSPEFRLCAESPNDRTVDLGIYASRIGAVVEKFKKASEYLFPDYFPGQLTSGDMFGR</sequence>
<keyword evidence="7" id="KW-1185">Reference proteome</keyword>
<name>A0A0G4IHR8_PLABS</name>
<dbReference type="EMBL" id="CDSF01000001">
    <property type="protein sequence ID" value="CEO94620.1"/>
    <property type="molecule type" value="Genomic_DNA"/>
</dbReference>
<dbReference type="GO" id="GO:0046872">
    <property type="term" value="F:metal ion binding"/>
    <property type="evidence" value="ECO:0007669"/>
    <property type="project" value="UniProtKB-KW"/>
</dbReference>
<evidence type="ECO:0000313" key="7">
    <source>
        <dbReference type="Proteomes" id="UP000039324"/>
    </source>
</evidence>
<dbReference type="GO" id="GO:0005730">
    <property type="term" value="C:nucleolus"/>
    <property type="evidence" value="ECO:0007669"/>
    <property type="project" value="TreeGrafter"/>
</dbReference>
<evidence type="ECO:0000259" key="5">
    <source>
        <dbReference type="Pfam" id="PF03828"/>
    </source>
</evidence>
<dbReference type="Proteomes" id="UP000039324">
    <property type="component" value="Unassembled WGS sequence"/>
</dbReference>
<feature type="domain" description="PAP-associated" evidence="5">
    <location>
        <begin position="747"/>
        <end position="801"/>
    </location>
</feature>
<organism evidence="6 7">
    <name type="scientific">Plasmodiophora brassicae</name>
    <name type="common">Clubroot disease agent</name>
    <dbReference type="NCBI Taxonomy" id="37360"/>
    <lineage>
        <taxon>Eukaryota</taxon>
        <taxon>Sar</taxon>
        <taxon>Rhizaria</taxon>
        <taxon>Endomyxa</taxon>
        <taxon>Phytomyxea</taxon>
        <taxon>Plasmodiophorida</taxon>
        <taxon>Plasmodiophoridae</taxon>
        <taxon>Plasmodiophora</taxon>
    </lineage>
</organism>
<feature type="compositionally biased region" description="Basic residues" evidence="3">
    <location>
        <begin position="310"/>
        <end position="322"/>
    </location>
</feature>
<dbReference type="GO" id="GO:0031123">
    <property type="term" value="P:RNA 3'-end processing"/>
    <property type="evidence" value="ECO:0007669"/>
    <property type="project" value="TreeGrafter"/>
</dbReference>
<dbReference type="AlphaFoldDB" id="A0A0G4IHR8"/>
<dbReference type="GO" id="GO:0003729">
    <property type="term" value="F:mRNA binding"/>
    <property type="evidence" value="ECO:0007669"/>
    <property type="project" value="TreeGrafter"/>
</dbReference>
<dbReference type="STRING" id="37360.A0A0G4IHR8"/>
<proteinExistence type="predicted"/>
<dbReference type="SUPFAM" id="SSF81631">
    <property type="entry name" value="PAP/OAS1 substrate-binding domain"/>
    <property type="match status" value="1"/>
</dbReference>
<dbReference type="GO" id="GO:0031499">
    <property type="term" value="C:TRAMP complex"/>
    <property type="evidence" value="ECO:0007669"/>
    <property type="project" value="TreeGrafter"/>
</dbReference>
<feature type="signal peptide" evidence="4">
    <location>
        <begin position="1"/>
        <end position="20"/>
    </location>
</feature>
<evidence type="ECO:0000256" key="4">
    <source>
        <dbReference type="SAM" id="SignalP"/>
    </source>
</evidence>
<evidence type="ECO:0000313" key="6">
    <source>
        <dbReference type="EMBL" id="CEO94620.1"/>
    </source>
</evidence>
<dbReference type="Pfam" id="PF03828">
    <property type="entry name" value="PAP_assoc"/>
    <property type="match status" value="1"/>
</dbReference>
<evidence type="ECO:0000256" key="2">
    <source>
        <dbReference type="ARBA" id="ARBA00022842"/>
    </source>
</evidence>
<accession>A0A0G4IHR8</accession>
<feature type="chain" id="PRO_5005193044" description="PAP-associated domain-containing protein" evidence="4">
    <location>
        <begin position="21"/>
        <end position="842"/>
    </location>
</feature>
<protein>
    <recommendedName>
        <fullName evidence="5">PAP-associated domain-containing protein</fullName>
    </recommendedName>
</protein>
<dbReference type="PANTHER" id="PTHR23092">
    <property type="entry name" value="POLY(A) RNA POLYMERASE"/>
    <property type="match status" value="1"/>
</dbReference>
<dbReference type="Gene3D" id="1.10.1410.10">
    <property type="match status" value="1"/>
</dbReference>
<feature type="compositionally biased region" description="Polar residues" evidence="3">
    <location>
        <begin position="330"/>
        <end position="340"/>
    </location>
</feature>
<dbReference type="InterPro" id="IPR045862">
    <property type="entry name" value="Trf4-like"/>
</dbReference>
<dbReference type="Gene3D" id="3.30.460.10">
    <property type="entry name" value="Beta Polymerase, domain 2"/>
    <property type="match status" value="1"/>
</dbReference>